<feature type="transmembrane region" description="Helical" evidence="2">
    <location>
        <begin position="35"/>
        <end position="53"/>
    </location>
</feature>
<evidence type="ECO:0000256" key="2">
    <source>
        <dbReference type="SAM" id="Phobius"/>
    </source>
</evidence>
<sequence>MALSACVVFAVSLAEVIWCLCRVFQHGAISTSRTWQPSGMLAVAVLGACALVADRAGAARRCGKQRRAEEAALLLKGAQVGAAAAWFAIAASLPGVRWEPAATGALALPFAAVLLGAAAQQLHVLGGGTSVKELLRQPTGGAAADSPPAAWAASRIAAFLARPVPPSLVPLRAGLQSRDSGASEEEDESSGSGSGRCCQRACPSSQGSGSDSESEDDRSRLLGDGEGGVPRPGA</sequence>
<feature type="transmembrane region" description="Helical" evidence="2">
    <location>
        <begin position="105"/>
        <end position="126"/>
    </location>
</feature>
<organism evidence="3 4">
    <name type="scientific">Prorocentrum cordatum</name>
    <dbReference type="NCBI Taxonomy" id="2364126"/>
    <lineage>
        <taxon>Eukaryota</taxon>
        <taxon>Sar</taxon>
        <taxon>Alveolata</taxon>
        <taxon>Dinophyceae</taxon>
        <taxon>Prorocentrales</taxon>
        <taxon>Prorocentraceae</taxon>
        <taxon>Prorocentrum</taxon>
    </lineage>
</organism>
<reference evidence="3" key="1">
    <citation type="submission" date="2023-10" db="EMBL/GenBank/DDBJ databases">
        <authorList>
            <person name="Chen Y."/>
            <person name="Shah S."/>
            <person name="Dougan E. K."/>
            <person name="Thang M."/>
            <person name="Chan C."/>
        </authorList>
    </citation>
    <scope>NUCLEOTIDE SEQUENCE [LARGE SCALE GENOMIC DNA]</scope>
</reference>
<feature type="region of interest" description="Disordered" evidence="1">
    <location>
        <begin position="171"/>
        <end position="234"/>
    </location>
</feature>
<feature type="transmembrane region" description="Helical" evidence="2">
    <location>
        <begin position="73"/>
        <end position="93"/>
    </location>
</feature>
<name>A0ABN9WJ31_9DINO</name>
<dbReference type="EMBL" id="CAUYUJ010018815">
    <property type="protein sequence ID" value="CAK0886529.1"/>
    <property type="molecule type" value="Genomic_DNA"/>
</dbReference>
<accession>A0ABN9WJ31</accession>
<keyword evidence="4" id="KW-1185">Reference proteome</keyword>
<comment type="caution">
    <text evidence="3">The sequence shown here is derived from an EMBL/GenBank/DDBJ whole genome shotgun (WGS) entry which is preliminary data.</text>
</comment>
<keyword evidence="2" id="KW-1133">Transmembrane helix</keyword>
<evidence type="ECO:0000313" key="3">
    <source>
        <dbReference type="EMBL" id="CAK0886529.1"/>
    </source>
</evidence>
<evidence type="ECO:0000256" key="1">
    <source>
        <dbReference type="SAM" id="MobiDB-lite"/>
    </source>
</evidence>
<dbReference type="Proteomes" id="UP001189429">
    <property type="component" value="Unassembled WGS sequence"/>
</dbReference>
<proteinExistence type="predicted"/>
<feature type="compositionally biased region" description="Gly residues" evidence="1">
    <location>
        <begin position="224"/>
        <end position="234"/>
    </location>
</feature>
<keyword evidence="2" id="KW-0472">Membrane</keyword>
<keyword evidence="2" id="KW-0812">Transmembrane</keyword>
<gene>
    <name evidence="3" type="ORF">PCOR1329_LOCUS67850</name>
</gene>
<protein>
    <submittedName>
        <fullName evidence="3">Uncharacterized protein</fullName>
    </submittedName>
</protein>
<evidence type="ECO:0000313" key="4">
    <source>
        <dbReference type="Proteomes" id="UP001189429"/>
    </source>
</evidence>